<sequence>MCHNTADRANAKRIDCRQLLNAHECMVNEVNPFILRPSTEEARGRRLIRGGVFPDGGSRGFPRSRSAEIFHLLIINSHSLVVNELDPTGLGGWCYYRGQATDRRECSTEGSRSGKRKENRLIGKISPTDDTSQVNEPIGKISPTNDTSQISEPIG</sequence>
<evidence type="ECO:0000256" key="1">
    <source>
        <dbReference type="SAM" id="MobiDB-lite"/>
    </source>
</evidence>
<feature type="compositionally biased region" description="Polar residues" evidence="1">
    <location>
        <begin position="142"/>
        <end position="155"/>
    </location>
</feature>
<evidence type="ECO:0000313" key="3">
    <source>
        <dbReference type="Proteomes" id="UP000053144"/>
    </source>
</evidence>
<reference evidence="3" key="1">
    <citation type="journal article" date="2015" name="Proc. Natl. Acad. Sci. U.S.A.">
        <title>Genome sequencing of adzuki bean (Vigna angularis) provides insight into high starch and low fat accumulation and domestication.</title>
        <authorList>
            <person name="Yang K."/>
            <person name="Tian Z."/>
            <person name="Chen C."/>
            <person name="Luo L."/>
            <person name="Zhao B."/>
            <person name="Wang Z."/>
            <person name="Yu L."/>
            <person name="Li Y."/>
            <person name="Sun Y."/>
            <person name="Li W."/>
            <person name="Chen Y."/>
            <person name="Li Y."/>
            <person name="Zhang Y."/>
            <person name="Ai D."/>
            <person name="Zhao J."/>
            <person name="Shang C."/>
            <person name="Ma Y."/>
            <person name="Wu B."/>
            <person name="Wang M."/>
            <person name="Gao L."/>
            <person name="Sun D."/>
            <person name="Zhang P."/>
            <person name="Guo F."/>
            <person name="Wang W."/>
            <person name="Li Y."/>
            <person name="Wang J."/>
            <person name="Varshney R.K."/>
            <person name="Wang J."/>
            <person name="Ling H.Q."/>
            <person name="Wan P."/>
        </authorList>
    </citation>
    <scope>NUCLEOTIDE SEQUENCE</scope>
    <source>
        <strain evidence="3">cv. Jingnong 6</strain>
    </source>
</reference>
<gene>
    <name evidence="2" type="ORF">LR48_Vigan07g198200</name>
</gene>
<protein>
    <submittedName>
        <fullName evidence="2">Uncharacterized protein</fullName>
    </submittedName>
</protein>
<dbReference type="Gramene" id="KOM48278">
    <property type="protein sequence ID" value="KOM48278"/>
    <property type="gene ID" value="LR48_Vigan07g198200"/>
</dbReference>
<organism evidence="2 3">
    <name type="scientific">Phaseolus angularis</name>
    <name type="common">Azuki bean</name>
    <name type="synonym">Vigna angularis</name>
    <dbReference type="NCBI Taxonomy" id="3914"/>
    <lineage>
        <taxon>Eukaryota</taxon>
        <taxon>Viridiplantae</taxon>
        <taxon>Streptophyta</taxon>
        <taxon>Embryophyta</taxon>
        <taxon>Tracheophyta</taxon>
        <taxon>Spermatophyta</taxon>
        <taxon>Magnoliopsida</taxon>
        <taxon>eudicotyledons</taxon>
        <taxon>Gunneridae</taxon>
        <taxon>Pentapetalae</taxon>
        <taxon>rosids</taxon>
        <taxon>fabids</taxon>
        <taxon>Fabales</taxon>
        <taxon>Fabaceae</taxon>
        <taxon>Papilionoideae</taxon>
        <taxon>50 kb inversion clade</taxon>
        <taxon>NPAAA clade</taxon>
        <taxon>indigoferoid/millettioid clade</taxon>
        <taxon>Phaseoleae</taxon>
        <taxon>Vigna</taxon>
    </lineage>
</organism>
<dbReference type="AlphaFoldDB" id="A0A0L9UZS2"/>
<accession>A0A0L9UZS2</accession>
<name>A0A0L9UZS2_PHAAN</name>
<dbReference type="Proteomes" id="UP000053144">
    <property type="component" value="Chromosome 7"/>
</dbReference>
<proteinExistence type="predicted"/>
<evidence type="ECO:0000313" key="2">
    <source>
        <dbReference type="EMBL" id="KOM48278.1"/>
    </source>
</evidence>
<dbReference type="EMBL" id="CM003377">
    <property type="protein sequence ID" value="KOM48278.1"/>
    <property type="molecule type" value="Genomic_DNA"/>
</dbReference>
<feature type="region of interest" description="Disordered" evidence="1">
    <location>
        <begin position="102"/>
        <end position="155"/>
    </location>
</feature>